<sequence length="127" mass="13083">MSRVQAVALLSGWLLLAACSAGSDESCALPRPVLSSSHAAPGEQVTVTINLSVACLDTNHPGPSVPPRTWRGVTIDLVEGGRQTRLATVDSDPRGKVSAVVTVPTDAAPGRAAIRVDFAEEAALTID</sequence>
<evidence type="ECO:0000313" key="3">
    <source>
        <dbReference type="Proteomes" id="UP000319514"/>
    </source>
</evidence>
<evidence type="ECO:0008006" key="4">
    <source>
        <dbReference type="Google" id="ProtNLM"/>
    </source>
</evidence>
<evidence type="ECO:0000313" key="2">
    <source>
        <dbReference type="EMBL" id="TQL57013.1"/>
    </source>
</evidence>
<gene>
    <name evidence="2" type="ORF">FB474_3782</name>
</gene>
<feature type="chain" id="PRO_5022026538" description="Ig-like domain-containing protein" evidence="1">
    <location>
        <begin position="24"/>
        <end position="127"/>
    </location>
</feature>
<feature type="signal peptide" evidence="1">
    <location>
        <begin position="1"/>
        <end position="23"/>
    </location>
</feature>
<accession>A0A542Z9N0</accession>
<protein>
    <recommendedName>
        <fullName evidence="4">Ig-like domain-containing protein</fullName>
    </recommendedName>
</protein>
<evidence type="ECO:0000256" key="1">
    <source>
        <dbReference type="SAM" id="SignalP"/>
    </source>
</evidence>
<reference evidence="2 3" key="1">
    <citation type="submission" date="2019-06" db="EMBL/GenBank/DDBJ databases">
        <title>Sequencing the genomes of 1000 actinobacteria strains.</title>
        <authorList>
            <person name="Klenk H.-P."/>
        </authorList>
    </citation>
    <scope>NUCLEOTIDE SEQUENCE [LARGE SCALE GENOMIC DNA]</scope>
    <source>
        <strain evidence="2 3">DSM 18082</strain>
    </source>
</reference>
<dbReference type="EMBL" id="VFOQ01000002">
    <property type="protein sequence ID" value="TQL57013.1"/>
    <property type="molecule type" value="Genomic_DNA"/>
</dbReference>
<dbReference type="RefSeq" id="WP_141790356.1">
    <property type="nucleotide sequence ID" value="NZ_BAAAKX010000019.1"/>
</dbReference>
<proteinExistence type="predicted"/>
<dbReference type="PROSITE" id="PS51257">
    <property type="entry name" value="PROKAR_LIPOPROTEIN"/>
    <property type="match status" value="1"/>
</dbReference>
<dbReference type="AlphaFoldDB" id="A0A542Z9N0"/>
<name>A0A542Z9N0_9MICO</name>
<organism evidence="2 3">
    <name type="scientific">Oryzihumus leptocrescens</name>
    <dbReference type="NCBI Taxonomy" id="297536"/>
    <lineage>
        <taxon>Bacteria</taxon>
        <taxon>Bacillati</taxon>
        <taxon>Actinomycetota</taxon>
        <taxon>Actinomycetes</taxon>
        <taxon>Micrococcales</taxon>
        <taxon>Intrasporangiaceae</taxon>
        <taxon>Oryzihumus</taxon>
    </lineage>
</organism>
<dbReference type="Proteomes" id="UP000319514">
    <property type="component" value="Unassembled WGS sequence"/>
</dbReference>
<keyword evidence="3" id="KW-1185">Reference proteome</keyword>
<keyword evidence="1" id="KW-0732">Signal</keyword>
<comment type="caution">
    <text evidence="2">The sequence shown here is derived from an EMBL/GenBank/DDBJ whole genome shotgun (WGS) entry which is preliminary data.</text>
</comment>